<dbReference type="AlphaFoldDB" id="X1NUM5"/>
<evidence type="ECO:0000313" key="4">
    <source>
        <dbReference type="EMBL" id="GAI47752.1"/>
    </source>
</evidence>
<feature type="non-terminal residue" evidence="4">
    <location>
        <position position="181"/>
    </location>
</feature>
<dbReference type="PANTHER" id="PTHR24029">
    <property type="entry name" value="UVRABC SYSTEM PROTEIN B"/>
    <property type="match status" value="1"/>
</dbReference>
<keyword evidence="1" id="KW-0547">Nucleotide-binding</keyword>
<sequence length="181" mass="20627">NKITATENLTKRLNTIKNLFNIDSSRYPFLVIATSNSLLNLMPASKAGKLESIKILAGGEYDRNQLISKFTDSGYERVSMVYDRGEFSIRGEVVDIYDIAGENPARIDFFGDEAEKIYFYDISSQKLIKKLDKISIFPNTNPWKIKEIDSVKPPEKMISFIDLLRKSIPDSIIEVVSRISY</sequence>
<keyword evidence="2" id="KW-0067">ATP-binding</keyword>
<dbReference type="InterPro" id="IPR041471">
    <property type="entry name" value="UvrB_inter"/>
</dbReference>
<accession>X1NUM5</accession>
<evidence type="ECO:0000256" key="1">
    <source>
        <dbReference type="ARBA" id="ARBA00022741"/>
    </source>
</evidence>
<feature type="domain" description="UvrB interaction" evidence="3">
    <location>
        <begin position="54"/>
        <end position="140"/>
    </location>
</feature>
<dbReference type="Pfam" id="PF17757">
    <property type="entry name" value="UvrB_inter"/>
    <property type="match status" value="1"/>
</dbReference>
<dbReference type="InterPro" id="IPR027417">
    <property type="entry name" value="P-loop_NTPase"/>
</dbReference>
<dbReference type="InterPro" id="IPR004807">
    <property type="entry name" value="UvrB"/>
</dbReference>
<evidence type="ECO:0000256" key="2">
    <source>
        <dbReference type="ARBA" id="ARBA00022840"/>
    </source>
</evidence>
<dbReference type="SUPFAM" id="SSF52540">
    <property type="entry name" value="P-loop containing nucleoside triphosphate hydrolases"/>
    <property type="match status" value="1"/>
</dbReference>
<dbReference type="EMBL" id="BARV01039750">
    <property type="protein sequence ID" value="GAI47752.1"/>
    <property type="molecule type" value="Genomic_DNA"/>
</dbReference>
<dbReference type="GO" id="GO:0005524">
    <property type="term" value="F:ATP binding"/>
    <property type="evidence" value="ECO:0007669"/>
    <property type="project" value="UniProtKB-KW"/>
</dbReference>
<comment type="caution">
    <text evidence="4">The sequence shown here is derived from an EMBL/GenBank/DDBJ whole genome shotgun (WGS) entry which is preliminary data.</text>
</comment>
<evidence type="ECO:0000259" key="3">
    <source>
        <dbReference type="Pfam" id="PF17757"/>
    </source>
</evidence>
<dbReference type="Gene3D" id="3.30.2060.10">
    <property type="entry name" value="Penicillin-binding protein 1b domain"/>
    <property type="match status" value="1"/>
</dbReference>
<gene>
    <name evidence="4" type="ORF">S06H3_60822</name>
</gene>
<proteinExistence type="predicted"/>
<feature type="non-terminal residue" evidence="4">
    <location>
        <position position="1"/>
    </location>
</feature>
<dbReference type="PANTHER" id="PTHR24029:SF1">
    <property type="entry name" value="TRANSCRIPTION-REPAIR-COUPLING FACTOR"/>
    <property type="match status" value="1"/>
</dbReference>
<organism evidence="4">
    <name type="scientific">marine sediment metagenome</name>
    <dbReference type="NCBI Taxonomy" id="412755"/>
    <lineage>
        <taxon>unclassified sequences</taxon>
        <taxon>metagenomes</taxon>
        <taxon>ecological metagenomes</taxon>
    </lineage>
</organism>
<dbReference type="GO" id="GO:0003677">
    <property type="term" value="F:DNA binding"/>
    <property type="evidence" value="ECO:0007669"/>
    <property type="project" value="InterPro"/>
</dbReference>
<dbReference type="GO" id="GO:0016887">
    <property type="term" value="F:ATP hydrolysis activity"/>
    <property type="evidence" value="ECO:0007669"/>
    <property type="project" value="InterPro"/>
</dbReference>
<protein>
    <recommendedName>
        <fullName evidence="3">UvrB interaction domain-containing protein</fullName>
    </recommendedName>
</protein>
<name>X1NUM5_9ZZZZ</name>
<dbReference type="GO" id="GO:0009380">
    <property type="term" value="C:excinuclease repair complex"/>
    <property type="evidence" value="ECO:0007669"/>
    <property type="project" value="InterPro"/>
</dbReference>
<dbReference type="GO" id="GO:0006289">
    <property type="term" value="P:nucleotide-excision repair"/>
    <property type="evidence" value="ECO:0007669"/>
    <property type="project" value="InterPro"/>
</dbReference>
<reference evidence="4" key="1">
    <citation type="journal article" date="2014" name="Front. Microbiol.">
        <title>High frequency of phylogenetically diverse reductive dehalogenase-homologous genes in deep subseafloor sedimentary metagenomes.</title>
        <authorList>
            <person name="Kawai M."/>
            <person name="Futagami T."/>
            <person name="Toyoda A."/>
            <person name="Takaki Y."/>
            <person name="Nishi S."/>
            <person name="Hori S."/>
            <person name="Arai W."/>
            <person name="Tsubouchi T."/>
            <person name="Morono Y."/>
            <person name="Uchiyama I."/>
            <person name="Ito T."/>
            <person name="Fujiyama A."/>
            <person name="Inagaki F."/>
            <person name="Takami H."/>
        </authorList>
    </citation>
    <scope>NUCLEOTIDE SEQUENCE</scope>
    <source>
        <strain evidence="4">Expedition CK06-06</strain>
    </source>
</reference>